<organism evidence="5 7">
    <name type="scientific">Clostridium sulfidigenes</name>
    <dbReference type="NCBI Taxonomy" id="318464"/>
    <lineage>
        <taxon>Bacteria</taxon>
        <taxon>Bacillati</taxon>
        <taxon>Bacillota</taxon>
        <taxon>Clostridia</taxon>
        <taxon>Eubacteriales</taxon>
        <taxon>Clostridiaceae</taxon>
        <taxon>Clostridium</taxon>
    </lineage>
</organism>
<dbReference type="eggNOG" id="COG0537">
    <property type="taxonomic scope" value="Bacteria"/>
</dbReference>
<dbReference type="STRING" id="318464.IO99_00310"/>
<dbReference type="GO" id="GO:0016787">
    <property type="term" value="F:hydrolase activity"/>
    <property type="evidence" value="ECO:0007669"/>
    <property type="project" value="UniProtKB-KW"/>
</dbReference>
<dbReference type="PRINTS" id="PR00332">
    <property type="entry name" value="HISTRIAD"/>
</dbReference>
<feature type="active site" description="Tele-AMP-histidine intermediate" evidence="1">
    <location>
        <position position="100"/>
    </location>
</feature>
<dbReference type="Gene3D" id="3.30.428.10">
    <property type="entry name" value="HIT-like"/>
    <property type="match status" value="1"/>
</dbReference>
<dbReference type="Pfam" id="PF01230">
    <property type="entry name" value="HIT"/>
    <property type="match status" value="1"/>
</dbReference>
<keyword evidence="7" id="KW-1185">Reference proteome</keyword>
<dbReference type="InterPro" id="IPR001310">
    <property type="entry name" value="Histidine_triad_HIT"/>
</dbReference>
<sequence length="114" mass="12666">MSDCLFCKIAKGEIPSNKVYEDDKILAFHDISPEAPVHILIIPKEHISCVNDINHENSSIIAHIFATIPELVKKLGIDKSGYRVVTNTLDHGGQTVPHLHFHLLGGRNLKWPPG</sequence>
<evidence type="ECO:0000313" key="5">
    <source>
        <dbReference type="EMBL" id="KEZ88662.1"/>
    </source>
</evidence>
<comment type="caution">
    <text evidence="5">The sequence shown here is derived from an EMBL/GenBank/DDBJ whole genome shotgun (WGS) entry which is preliminary data.</text>
</comment>
<reference evidence="6" key="2">
    <citation type="submission" date="2019-04" db="EMBL/GenBank/DDBJ databases">
        <title>Evolution of Biomass-Degrading Anaerobic Consortia Revealed by Metagenomics.</title>
        <authorList>
            <person name="Peng X."/>
        </authorList>
    </citation>
    <scope>NUCLEOTIDE SEQUENCE</scope>
    <source>
        <strain evidence="6">SIG254</strain>
    </source>
</reference>
<dbReference type="AlphaFoldDB" id="A0A084JI78"/>
<feature type="short sequence motif" description="Histidine triad motif" evidence="2 3">
    <location>
        <begin position="98"/>
        <end position="102"/>
    </location>
</feature>
<protein>
    <submittedName>
        <fullName evidence="5">HIT family hydrolase</fullName>
    </submittedName>
    <submittedName>
        <fullName evidence="6">Histidine triad nucleotide-binding protein</fullName>
    </submittedName>
</protein>
<evidence type="ECO:0000259" key="4">
    <source>
        <dbReference type="PROSITE" id="PS51084"/>
    </source>
</evidence>
<proteinExistence type="predicted"/>
<dbReference type="PROSITE" id="PS00892">
    <property type="entry name" value="HIT_1"/>
    <property type="match status" value="1"/>
</dbReference>
<reference evidence="5 7" key="1">
    <citation type="submission" date="2014-07" db="EMBL/GenBank/DDBJ databases">
        <title>Draft genome of Clostridium sulfidigenes 113A isolated from sediments associated with methane hydrate from Krishna Godavari basin.</title>
        <authorList>
            <person name="Honkalas V.S."/>
            <person name="Dabir A.P."/>
            <person name="Arora P."/>
            <person name="Dhakephalkar P.K."/>
        </authorList>
    </citation>
    <scope>NUCLEOTIDE SEQUENCE [LARGE SCALE GENOMIC DNA]</scope>
    <source>
        <strain evidence="5 7">113A</strain>
    </source>
</reference>
<name>A0A084JI78_9CLOT</name>
<dbReference type="RefSeq" id="WP_035128885.1">
    <property type="nucleotide sequence ID" value="NZ_JBQHQR010000001.1"/>
</dbReference>
<evidence type="ECO:0000256" key="3">
    <source>
        <dbReference type="PROSITE-ProRule" id="PRU00464"/>
    </source>
</evidence>
<dbReference type="PANTHER" id="PTHR23089">
    <property type="entry name" value="HISTIDINE TRIAD HIT PROTEIN"/>
    <property type="match status" value="1"/>
</dbReference>
<feature type="domain" description="HIT" evidence="4">
    <location>
        <begin position="5"/>
        <end position="114"/>
    </location>
</feature>
<evidence type="ECO:0000256" key="2">
    <source>
        <dbReference type="PIRSR" id="PIRSR601310-3"/>
    </source>
</evidence>
<evidence type="ECO:0000313" key="6">
    <source>
        <dbReference type="EMBL" id="MBE6058655.1"/>
    </source>
</evidence>
<accession>A0A084JI78</accession>
<dbReference type="PROSITE" id="PS51084">
    <property type="entry name" value="HIT_2"/>
    <property type="match status" value="1"/>
</dbReference>
<dbReference type="EMBL" id="JPMD01000001">
    <property type="protein sequence ID" value="KEZ88662.1"/>
    <property type="molecule type" value="Genomic_DNA"/>
</dbReference>
<evidence type="ECO:0000256" key="1">
    <source>
        <dbReference type="PIRSR" id="PIRSR601310-1"/>
    </source>
</evidence>
<dbReference type="InterPro" id="IPR011146">
    <property type="entry name" value="HIT-like"/>
</dbReference>
<keyword evidence="5" id="KW-0378">Hydrolase</keyword>
<dbReference type="Proteomes" id="UP000768462">
    <property type="component" value="Unassembled WGS sequence"/>
</dbReference>
<dbReference type="SUPFAM" id="SSF54197">
    <property type="entry name" value="HIT-like"/>
    <property type="match status" value="1"/>
</dbReference>
<dbReference type="InterPro" id="IPR019808">
    <property type="entry name" value="Histidine_triad_CS"/>
</dbReference>
<dbReference type="CDD" id="cd01276">
    <property type="entry name" value="PKCI_related"/>
    <property type="match status" value="1"/>
</dbReference>
<dbReference type="EMBL" id="SVCM01000008">
    <property type="protein sequence ID" value="MBE6058655.1"/>
    <property type="molecule type" value="Genomic_DNA"/>
</dbReference>
<gene>
    <name evidence="6" type="ORF">E7215_00560</name>
    <name evidence="5" type="ORF">IO99_00310</name>
</gene>
<evidence type="ECO:0000313" key="7">
    <source>
        <dbReference type="Proteomes" id="UP000028542"/>
    </source>
</evidence>
<dbReference type="InterPro" id="IPR036265">
    <property type="entry name" value="HIT-like_sf"/>
</dbReference>
<dbReference type="Proteomes" id="UP000028542">
    <property type="component" value="Unassembled WGS sequence"/>
</dbReference>